<proteinExistence type="predicted"/>
<feature type="domain" description="TMEM205-like" evidence="6">
    <location>
        <begin position="14"/>
        <end position="104"/>
    </location>
</feature>
<dbReference type="STRING" id="580166.AUP43_00170"/>
<keyword evidence="8" id="KW-1185">Reference proteome</keyword>
<evidence type="ECO:0000256" key="5">
    <source>
        <dbReference type="SAM" id="Phobius"/>
    </source>
</evidence>
<feature type="transmembrane region" description="Helical" evidence="5">
    <location>
        <begin position="124"/>
        <end position="144"/>
    </location>
</feature>
<dbReference type="InterPro" id="IPR025423">
    <property type="entry name" value="TMEM205-like"/>
</dbReference>
<evidence type="ECO:0000259" key="6">
    <source>
        <dbReference type="Pfam" id="PF13664"/>
    </source>
</evidence>
<dbReference type="EMBL" id="LPXN01000001">
    <property type="protein sequence ID" value="KZD12793.1"/>
    <property type="molecule type" value="Genomic_DNA"/>
</dbReference>
<keyword evidence="4 5" id="KW-0472">Membrane</keyword>
<dbReference type="GO" id="GO:0016020">
    <property type="term" value="C:membrane"/>
    <property type="evidence" value="ECO:0007669"/>
    <property type="project" value="UniProtKB-SubCell"/>
</dbReference>
<organism evidence="7 8">
    <name type="scientific">Oceanibaculum pacificum</name>
    <dbReference type="NCBI Taxonomy" id="580166"/>
    <lineage>
        <taxon>Bacteria</taxon>
        <taxon>Pseudomonadati</taxon>
        <taxon>Pseudomonadota</taxon>
        <taxon>Alphaproteobacteria</taxon>
        <taxon>Rhodospirillales</taxon>
        <taxon>Oceanibaculaceae</taxon>
        <taxon>Oceanibaculum</taxon>
    </lineage>
</organism>
<comment type="subcellular location">
    <subcellularLocation>
        <location evidence="1">Membrane</location>
    </subcellularLocation>
</comment>
<evidence type="ECO:0000313" key="7">
    <source>
        <dbReference type="EMBL" id="KZD12793.1"/>
    </source>
</evidence>
<evidence type="ECO:0000256" key="1">
    <source>
        <dbReference type="ARBA" id="ARBA00004370"/>
    </source>
</evidence>
<feature type="transmembrane region" description="Helical" evidence="5">
    <location>
        <begin position="12"/>
        <end position="38"/>
    </location>
</feature>
<keyword evidence="3 5" id="KW-1133">Transmembrane helix</keyword>
<dbReference type="Proteomes" id="UP000076400">
    <property type="component" value="Unassembled WGS sequence"/>
</dbReference>
<evidence type="ECO:0000256" key="3">
    <source>
        <dbReference type="ARBA" id="ARBA00022989"/>
    </source>
</evidence>
<sequence>MIEHMTFLSPLAALFTALVLGGMLCFAAVFAPLIFIKLPAETAGPFIRQVFPVYYLAMALGCVPAALLALPVNFSAAAALLLVILGFVYARQGLMPKINRLRDRQLAGDAAAATRFDRLHRLSVLLNLGQMAVLLYAFLLLTGLF</sequence>
<feature type="transmembrane region" description="Helical" evidence="5">
    <location>
        <begin position="50"/>
        <end position="70"/>
    </location>
</feature>
<keyword evidence="2 5" id="KW-0812">Transmembrane</keyword>
<gene>
    <name evidence="7" type="ORF">AUP43_00170</name>
</gene>
<feature type="transmembrane region" description="Helical" evidence="5">
    <location>
        <begin position="76"/>
        <end position="94"/>
    </location>
</feature>
<evidence type="ECO:0000256" key="4">
    <source>
        <dbReference type="ARBA" id="ARBA00023136"/>
    </source>
</evidence>
<evidence type="ECO:0000256" key="2">
    <source>
        <dbReference type="ARBA" id="ARBA00022692"/>
    </source>
</evidence>
<evidence type="ECO:0000313" key="8">
    <source>
        <dbReference type="Proteomes" id="UP000076400"/>
    </source>
</evidence>
<comment type="caution">
    <text evidence="7">The sequence shown here is derived from an EMBL/GenBank/DDBJ whole genome shotgun (WGS) entry which is preliminary data.</text>
</comment>
<dbReference type="Pfam" id="PF13664">
    <property type="entry name" value="DUF4149"/>
    <property type="match status" value="1"/>
</dbReference>
<reference evidence="7 8" key="1">
    <citation type="submission" date="2015-12" db="EMBL/GenBank/DDBJ databases">
        <title>Genome sequence of Oceanibaculum pacificum MCCC 1A02656.</title>
        <authorList>
            <person name="Lu L."/>
            <person name="Lai Q."/>
            <person name="Shao Z."/>
            <person name="Qian P."/>
        </authorList>
    </citation>
    <scope>NUCLEOTIDE SEQUENCE [LARGE SCALE GENOMIC DNA]</scope>
    <source>
        <strain evidence="7 8">MCCC 1A02656</strain>
    </source>
</reference>
<name>A0A154WGX5_9PROT</name>
<accession>A0A154WGX5</accession>
<protein>
    <recommendedName>
        <fullName evidence="6">TMEM205-like domain-containing protein</fullName>
    </recommendedName>
</protein>
<dbReference type="AlphaFoldDB" id="A0A154WGX5"/>